<evidence type="ECO:0000256" key="1">
    <source>
        <dbReference type="ARBA" id="ARBA00004496"/>
    </source>
</evidence>
<keyword evidence="10" id="KW-1185">Reference proteome</keyword>
<evidence type="ECO:0000256" key="7">
    <source>
        <dbReference type="ARBA" id="ARBA00048366"/>
    </source>
</evidence>
<comment type="caution">
    <text evidence="9">The sequence shown here is derived from an EMBL/GenBank/DDBJ whole genome shotgun (WGS) entry which is preliminary data.</text>
</comment>
<evidence type="ECO:0000256" key="3">
    <source>
        <dbReference type="ARBA" id="ARBA00012584"/>
    </source>
</evidence>
<name>A0A2T7NQH4_POMCA</name>
<evidence type="ECO:0000256" key="2">
    <source>
        <dbReference type="ARBA" id="ARBA00007663"/>
    </source>
</evidence>
<proteinExistence type="inferred from homology"/>
<dbReference type="InterPro" id="IPR017945">
    <property type="entry name" value="DHBP_synth_RibB-like_a/b_dom"/>
</dbReference>
<evidence type="ECO:0000313" key="10">
    <source>
        <dbReference type="Proteomes" id="UP000245119"/>
    </source>
</evidence>
<dbReference type="FunFam" id="3.90.870.10:FF:000010">
    <property type="entry name" value="Si:ch211-153b23.4"/>
    <property type="match status" value="1"/>
</dbReference>
<protein>
    <recommendedName>
        <fullName evidence="4">Threonylcarbamoyl-AMP synthase</fullName>
        <ecNumber evidence="3">2.7.7.87</ecNumber>
    </recommendedName>
</protein>
<dbReference type="GO" id="GO:0003725">
    <property type="term" value="F:double-stranded RNA binding"/>
    <property type="evidence" value="ECO:0007669"/>
    <property type="project" value="InterPro"/>
</dbReference>
<dbReference type="GO" id="GO:0005737">
    <property type="term" value="C:cytoplasm"/>
    <property type="evidence" value="ECO:0007669"/>
    <property type="project" value="UniProtKB-SubCell"/>
</dbReference>
<dbReference type="GO" id="GO:0000049">
    <property type="term" value="F:tRNA binding"/>
    <property type="evidence" value="ECO:0007669"/>
    <property type="project" value="TreeGrafter"/>
</dbReference>
<keyword evidence="5" id="KW-0963">Cytoplasm</keyword>
<dbReference type="GO" id="GO:0006450">
    <property type="term" value="P:regulation of translational fidelity"/>
    <property type="evidence" value="ECO:0007669"/>
    <property type="project" value="TreeGrafter"/>
</dbReference>
<sequence>MPGISCVVPKGDWLQRLGLGEAADLLGNKDSICIRVPDCAPLAYIVSLAGPVAVTSANISGGEDSIHHSMVVDTLGIPIISCSAYLLCSNCLLKSVITFFREGCTPIAYVTQLFQEAKKRVSAAPCPLLPSHQASTLQRVAHMLREGKVVGVPTDTVYALAASCKHPASITRLYHVKGRPPEKPICLCLASLDQLAAVNPPFSPLLWDFMKRCYPGGISCVVPKGDWLQRLGLGEAAKLLGTKDNICIRVPDCAPLAYIVSLAGPVAVTSANISGGEDSIHHSMVVDTLGHKIDAMVCDGKSKELAPSTVVNCMNIDKGHISYLREGCTPVEYVDQLFEKAKAAVRERNVRGPSVFSRSKDFIISLSADRK</sequence>
<evidence type="ECO:0000313" key="9">
    <source>
        <dbReference type="EMBL" id="PVD23424.1"/>
    </source>
</evidence>
<comment type="subcellular location">
    <subcellularLocation>
        <location evidence="1">Cytoplasm</location>
    </subcellularLocation>
</comment>
<dbReference type="PANTHER" id="PTHR17490">
    <property type="entry name" value="SUA5"/>
    <property type="match status" value="1"/>
</dbReference>
<evidence type="ECO:0000256" key="4">
    <source>
        <dbReference type="ARBA" id="ARBA00015492"/>
    </source>
</evidence>
<evidence type="ECO:0000259" key="8">
    <source>
        <dbReference type="PROSITE" id="PS51163"/>
    </source>
</evidence>
<dbReference type="Gene3D" id="3.90.870.10">
    <property type="entry name" value="DHBP synthase"/>
    <property type="match status" value="2"/>
</dbReference>
<evidence type="ECO:0000256" key="5">
    <source>
        <dbReference type="ARBA" id="ARBA00022490"/>
    </source>
</evidence>
<dbReference type="PROSITE" id="PS51163">
    <property type="entry name" value="YRDC"/>
    <property type="match status" value="1"/>
</dbReference>
<organism evidence="9 10">
    <name type="scientific">Pomacea canaliculata</name>
    <name type="common">Golden apple snail</name>
    <dbReference type="NCBI Taxonomy" id="400727"/>
    <lineage>
        <taxon>Eukaryota</taxon>
        <taxon>Metazoa</taxon>
        <taxon>Spiralia</taxon>
        <taxon>Lophotrochozoa</taxon>
        <taxon>Mollusca</taxon>
        <taxon>Gastropoda</taxon>
        <taxon>Caenogastropoda</taxon>
        <taxon>Architaenioglossa</taxon>
        <taxon>Ampullarioidea</taxon>
        <taxon>Ampullariidae</taxon>
        <taxon>Pomacea</taxon>
    </lineage>
</organism>
<dbReference type="InterPro" id="IPR050156">
    <property type="entry name" value="TC-AMP_synthase_SUA5"/>
</dbReference>
<comment type="catalytic activity">
    <reaction evidence="7">
        <text>L-threonine + hydrogencarbonate + ATP = L-threonylcarbamoyladenylate + diphosphate + H2O</text>
        <dbReference type="Rhea" id="RHEA:36407"/>
        <dbReference type="ChEBI" id="CHEBI:15377"/>
        <dbReference type="ChEBI" id="CHEBI:17544"/>
        <dbReference type="ChEBI" id="CHEBI:30616"/>
        <dbReference type="ChEBI" id="CHEBI:33019"/>
        <dbReference type="ChEBI" id="CHEBI:57926"/>
        <dbReference type="ChEBI" id="CHEBI:73682"/>
        <dbReference type="EC" id="2.7.7.87"/>
    </reaction>
</comment>
<dbReference type="PANTHER" id="PTHR17490:SF14">
    <property type="entry name" value="THREONYLCARBAMOYL-AMP SYNTHASE"/>
    <property type="match status" value="1"/>
</dbReference>
<dbReference type="AlphaFoldDB" id="A0A2T7NQH4"/>
<evidence type="ECO:0000256" key="6">
    <source>
        <dbReference type="ARBA" id="ARBA00022679"/>
    </source>
</evidence>
<dbReference type="OrthoDB" id="3648309at2759"/>
<reference evidence="9 10" key="1">
    <citation type="submission" date="2018-04" db="EMBL/GenBank/DDBJ databases">
        <title>The genome of golden apple snail Pomacea canaliculata provides insight into stress tolerance and invasive adaptation.</title>
        <authorList>
            <person name="Liu C."/>
            <person name="Liu B."/>
            <person name="Ren Y."/>
            <person name="Zhang Y."/>
            <person name="Wang H."/>
            <person name="Li S."/>
            <person name="Jiang F."/>
            <person name="Yin L."/>
            <person name="Zhang G."/>
            <person name="Qian W."/>
            <person name="Fan W."/>
        </authorList>
    </citation>
    <scope>NUCLEOTIDE SEQUENCE [LARGE SCALE GENOMIC DNA]</scope>
    <source>
        <strain evidence="9">SZHN2017</strain>
        <tissue evidence="9">Muscle</tissue>
    </source>
</reference>
<accession>A0A2T7NQH4</accession>
<keyword evidence="6" id="KW-0808">Transferase</keyword>
<dbReference type="EC" id="2.7.7.87" evidence="3"/>
<dbReference type="InterPro" id="IPR006070">
    <property type="entry name" value="Sua5-like_dom"/>
</dbReference>
<dbReference type="Pfam" id="PF01300">
    <property type="entry name" value="Sua5_yciO_yrdC"/>
    <property type="match status" value="1"/>
</dbReference>
<dbReference type="Proteomes" id="UP000245119">
    <property type="component" value="Linkage Group LG10"/>
</dbReference>
<dbReference type="SUPFAM" id="SSF55821">
    <property type="entry name" value="YrdC/RibB"/>
    <property type="match status" value="2"/>
</dbReference>
<comment type="similarity">
    <text evidence="2">Belongs to the SUA5 family.</text>
</comment>
<dbReference type="STRING" id="400727.A0A2T7NQH4"/>
<dbReference type="GO" id="GO:0061710">
    <property type="term" value="F:L-threonylcarbamoyladenylate synthase"/>
    <property type="evidence" value="ECO:0007669"/>
    <property type="project" value="UniProtKB-EC"/>
</dbReference>
<gene>
    <name evidence="9" type="ORF">C0Q70_16693</name>
</gene>
<dbReference type="EMBL" id="PZQS01000010">
    <property type="protein sequence ID" value="PVD23424.1"/>
    <property type="molecule type" value="Genomic_DNA"/>
</dbReference>
<feature type="domain" description="YrdC-like" evidence="8">
    <location>
        <begin position="134"/>
        <end position="329"/>
    </location>
</feature>